<dbReference type="CDD" id="cd03892">
    <property type="entry name" value="M20_peptT"/>
    <property type="match status" value="1"/>
</dbReference>
<accession>A0A6I6EZ72</accession>
<dbReference type="GO" id="GO:0006508">
    <property type="term" value="P:proteolysis"/>
    <property type="evidence" value="ECO:0007669"/>
    <property type="project" value="UniProtKB-UniRule"/>
</dbReference>
<organism evidence="15 16">
    <name type="scientific">Clostridium bovifaecis</name>
    <dbReference type="NCBI Taxonomy" id="2184719"/>
    <lineage>
        <taxon>Bacteria</taxon>
        <taxon>Bacillati</taxon>
        <taxon>Bacillota</taxon>
        <taxon>Clostridia</taxon>
        <taxon>Eubacteriales</taxon>
        <taxon>Clostridiaceae</taxon>
        <taxon>Clostridium</taxon>
    </lineage>
</organism>
<evidence type="ECO:0000256" key="12">
    <source>
        <dbReference type="PIRSR" id="PIRSR037215-1"/>
    </source>
</evidence>
<dbReference type="SUPFAM" id="SSF53187">
    <property type="entry name" value="Zn-dependent exopeptidases"/>
    <property type="match status" value="1"/>
</dbReference>
<keyword evidence="7 11" id="KW-0479">Metal-binding</keyword>
<name>A0A6I6EZ72_9CLOT</name>
<feature type="binding site" evidence="11 13">
    <location>
        <position position="198"/>
    </location>
    <ligand>
        <name>Zn(2+)</name>
        <dbReference type="ChEBI" id="CHEBI:29105"/>
        <label>1</label>
    </ligand>
</feature>
<reference evidence="15 16" key="1">
    <citation type="submission" date="2019-12" db="EMBL/GenBank/DDBJ databases">
        <title>Genome sequenceing of Clostridium bovifaecis.</title>
        <authorList>
            <person name="Yao Y."/>
        </authorList>
    </citation>
    <scope>NUCLEOTIDE SEQUENCE [LARGE SCALE GENOMIC DNA]</scope>
    <source>
        <strain evidence="15 16">BXX</strain>
    </source>
</reference>
<evidence type="ECO:0000256" key="7">
    <source>
        <dbReference type="ARBA" id="ARBA00022723"/>
    </source>
</evidence>
<dbReference type="PANTHER" id="PTHR42994:SF1">
    <property type="entry name" value="PEPTIDASE T"/>
    <property type="match status" value="1"/>
</dbReference>
<sequence>METVVERFLKYVKFDTKSDEESDTVPSTEGQMVFAKELAKELEEIGISYVSVDDKGYVMGTLPSNIDKKVPTIGFIAHMDTAPDMSGKDVNPQFVENYDGGDIVLNKDNNVVLRAADFPEIEEYKGKTLITTDGTTLLGADDKAGIAEIMTAIEYLIKHPEIEHGTIKIGFTPDEEVGRGADYFDVKKFDADFAYTVDGGPIGELEYENFNAAGAKIIVKGRNVHPGYAKDKMINSMLIANELVSMLPKEEVPELTDGYEGFYHLVGFNGEVEETKLQYIIRDFDKAKFEERKDIMTDVVASLNKKYGEGTVLLEMKDQYYNMKEKVEPVKHIVDTAFKAMEEVGVTPKVTPIRGGTDGARLSFMGLPTPNLFTGGHNFHGKYEFVPTFAMEKAVEVILKIIDIYANN</sequence>
<dbReference type="PANTHER" id="PTHR42994">
    <property type="entry name" value="PEPTIDASE T"/>
    <property type="match status" value="1"/>
</dbReference>
<evidence type="ECO:0000256" key="5">
    <source>
        <dbReference type="ARBA" id="ARBA00022490"/>
    </source>
</evidence>
<dbReference type="FunFam" id="3.30.70.360:FF:000002">
    <property type="entry name" value="Peptidase T"/>
    <property type="match status" value="1"/>
</dbReference>
<dbReference type="InterPro" id="IPR010161">
    <property type="entry name" value="Peptidase_M20B"/>
</dbReference>
<dbReference type="AlphaFoldDB" id="A0A6I6EZ72"/>
<feature type="binding site" evidence="11 13">
    <location>
        <position position="141"/>
    </location>
    <ligand>
        <name>Zn(2+)</name>
        <dbReference type="ChEBI" id="CHEBI:29105"/>
        <label>2</label>
    </ligand>
</feature>
<evidence type="ECO:0000259" key="14">
    <source>
        <dbReference type="Pfam" id="PF07687"/>
    </source>
</evidence>
<keyword evidence="5 11" id="KW-0963">Cytoplasm</keyword>
<evidence type="ECO:0000256" key="9">
    <source>
        <dbReference type="ARBA" id="ARBA00022833"/>
    </source>
</evidence>
<evidence type="ECO:0000256" key="13">
    <source>
        <dbReference type="PIRSR" id="PIRSR037215-2"/>
    </source>
</evidence>
<gene>
    <name evidence="11 15" type="primary">pepT</name>
    <name evidence="15" type="ORF">GOM49_00915</name>
</gene>
<comment type="catalytic activity">
    <reaction evidence="1 11">
        <text>Release of the N-terminal residue from a tripeptide.</text>
        <dbReference type="EC" id="3.4.11.4"/>
    </reaction>
</comment>
<feature type="binding site" evidence="11 13">
    <location>
        <position position="176"/>
    </location>
    <ligand>
        <name>Zn(2+)</name>
        <dbReference type="ChEBI" id="CHEBI:29105"/>
        <label>2</label>
    </ligand>
</feature>
<comment type="function">
    <text evidence="11">Cleaves the N-terminal amino acid of tripeptides.</text>
</comment>
<dbReference type="Pfam" id="PF01546">
    <property type="entry name" value="Peptidase_M20"/>
    <property type="match status" value="1"/>
</dbReference>
<comment type="similarity">
    <text evidence="3 11">Belongs to the peptidase M20B family.</text>
</comment>
<dbReference type="NCBIfam" id="NF009920">
    <property type="entry name" value="PRK13381.1"/>
    <property type="match status" value="1"/>
</dbReference>
<dbReference type="PROSITE" id="PS00758">
    <property type="entry name" value="ARGE_DAPE_CPG2_1"/>
    <property type="match status" value="1"/>
</dbReference>
<keyword evidence="10 11" id="KW-0482">Metalloprotease</keyword>
<dbReference type="EMBL" id="CP046522">
    <property type="protein sequence ID" value="QGU93877.1"/>
    <property type="molecule type" value="Genomic_DNA"/>
</dbReference>
<dbReference type="InterPro" id="IPR001261">
    <property type="entry name" value="ArgE/DapE_CS"/>
</dbReference>
<keyword evidence="16" id="KW-1185">Reference proteome</keyword>
<dbReference type="EC" id="3.4.11.4" evidence="11"/>
<dbReference type="HAMAP" id="MF_00550">
    <property type="entry name" value="Aminopeptidase_M20"/>
    <property type="match status" value="1"/>
</dbReference>
<dbReference type="Gene3D" id="3.40.630.10">
    <property type="entry name" value="Zn peptidases"/>
    <property type="match status" value="1"/>
</dbReference>
<evidence type="ECO:0000256" key="3">
    <source>
        <dbReference type="ARBA" id="ARBA00009692"/>
    </source>
</evidence>
<dbReference type="NCBIfam" id="TIGR01882">
    <property type="entry name" value="peptidase-T"/>
    <property type="match status" value="1"/>
</dbReference>
<feature type="active site" evidence="11 12">
    <location>
        <position position="80"/>
    </location>
</feature>
<keyword evidence="9 11" id="KW-0862">Zinc</keyword>
<feature type="binding site" evidence="11 13">
    <location>
        <position position="141"/>
    </location>
    <ligand>
        <name>Zn(2+)</name>
        <dbReference type="ChEBI" id="CHEBI:29105"/>
        <label>1</label>
    </ligand>
</feature>
<dbReference type="InterPro" id="IPR036264">
    <property type="entry name" value="Bact_exopeptidase_dim_dom"/>
</dbReference>
<dbReference type="GO" id="GO:0008237">
    <property type="term" value="F:metallopeptidase activity"/>
    <property type="evidence" value="ECO:0007669"/>
    <property type="project" value="UniProtKB-KW"/>
</dbReference>
<dbReference type="GO" id="GO:0008270">
    <property type="term" value="F:zinc ion binding"/>
    <property type="evidence" value="ECO:0007669"/>
    <property type="project" value="UniProtKB-UniRule"/>
</dbReference>
<dbReference type="PIRSF" id="PIRSF037215">
    <property type="entry name" value="Peptidase_M20B"/>
    <property type="match status" value="1"/>
</dbReference>
<evidence type="ECO:0000313" key="15">
    <source>
        <dbReference type="EMBL" id="QGU93877.1"/>
    </source>
</evidence>
<keyword evidence="4 11" id="KW-0031">Aminopeptidase</keyword>
<dbReference type="SUPFAM" id="SSF55031">
    <property type="entry name" value="Bacterial exopeptidase dimerisation domain"/>
    <property type="match status" value="1"/>
</dbReference>
<evidence type="ECO:0000256" key="2">
    <source>
        <dbReference type="ARBA" id="ARBA00004496"/>
    </source>
</evidence>
<dbReference type="InterPro" id="IPR002933">
    <property type="entry name" value="Peptidase_M20"/>
</dbReference>
<evidence type="ECO:0000313" key="16">
    <source>
        <dbReference type="Proteomes" id="UP000422764"/>
    </source>
</evidence>
<dbReference type="GO" id="GO:0045148">
    <property type="term" value="F:tripeptide aminopeptidase activity"/>
    <property type="evidence" value="ECO:0007669"/>
    <property type="project" value="UniProtKB-UniRule"/>
</dbReference>
<feature type="domain" description="Peptidase M20 dimerisation" evidence="14">
    <location>
        <begin position="207"/>
        <end position="310"/>
    </location>
</feature>
<keyword evidence="8 11" id="KW-0378">Hydrolase</keyword>
<evidence type="ECO:0000256" key="1">
    <source>
        <dbReference type="ARBA" id="ARBA00000870"/>
    </source>
</evidence>
<evidence type="ECO:0000256" key="4">
    <source>
        <dbReference type="ARBA" id="ARBA00022438"/>
    </source>
</evidence>
<dbReference type="NCBIfam" id="NF003976">
    <property type="entry name" value="PRK05469.1"/>
    <property type="match status" value="1"/>
</dbReference>
<keyword evidence="6 11" id="KW-0645">Protease</keyword>
<feature type="binding site" evidence="11 13">
    <location>
        <position position="380"/>
    </location>
    <ligand>
        <name>Zn(2+)</name>
        <dbReference type="ChEBI" id="CHEBI:29105"/>
        <label>2</label>
    </ligand>
</feature>
<comment type="subcellular location">
    <subcellularLocation>
        <location evidence="2 11">Cytoplasm</location>
    </subcellularLocation>
</comment>
<dbReference type="GO" id="GO:0043171">
    <property type="term" value="P:peptide catabolic process"/>
    <property type="evidence" value="ECO:0007669"/>
    <property type="project" value="UniProtKB-UniRule"/>
</dbReference>
<dbReference type="PROSITE" id="PS00759">
    <property type="entry name" value="ARGE_DAPE_CPG2_2"/>
    <property type="match status" value="1"/>
</dbReference>
<evidence type="ECO:0000256" key="8">
    <source>
        <dbReference type="ARBA" id="ARBA00022801"/>
    </source>
</evidence>
<evidence type="ECO:0000256" key="11">
    <source>
        <dbReference type="HAMAP-Rule" id="MF_00550"/>
    </source>
</evidence>
<evidence type="ECO:0000256" key="6">
    <source>
        <dbReference type="ARBA" id="ARBA00022670"/>
    </source>
</evidence>
<dbReference type="Proteomes" id="UP000422764">
    <property type="component" value="Chromosome"/>
</dbReference>
<protein>
    <recommendedName>
        <fullName evidence="11">Peptidase T</fullName>
        <ecNumber evidence="11">3.4.11.4</ecNumber>
    </recommendedName>
    <alternativeName>
        <fullName evidence="11">Aminotripeptidase</fullName>
        <shortName evidence="11">Tripeptidase</shortName>
    </alternativeName>
    <alternativeName>
        <fullName evidence="11">Tripeptide aminopeptidase</fullName>
    </alternativeName>
</protein>
<dbReference type="InterPro" id="IPR011650">
    <property type="entry name" value="Peptidase_M20_dimer"/>
</dbReference>
<feature type="binding site" evidence="11 13">
    <location>
        <position position="78"/>
    </location>
    <ligand>
        <name>Zn(2+)</name>
        <dbReference type="ChEBI" id="CHEBI:29105"/>
        <label>1</label>
    </ligand>
</feature>
<proteinExistence type="inferred from homology"/>
<feature type="active site" description="Proton acceptor" evidence="11 12">
    <location>
        <position position="175"/>
    </location>
</feature>
<dbReference type="GO" id="GO:0005829">
    <property type="term" value="C:cytosol"/>
    <property type="evidence" value="ECO:0007669"/>
    <property type="project" value="TreeGrafter"/>
</dbReference>
<comment type="cofactor">
    <cofactor evidence="11 13">
        <name>Zn(2+)</name>
        <dbReference type="ChEBI" id="CHEBI:29105"/>
    </cofactor>
    <text evidence="11 13">Binds 2 Zn(2+) ions per subunit.</text>
</comment>
<dbReference type="Pfam" id="PF07687">
    <property type="entry name" value="M20_dimer"/>
    <property type="match status" value="1"/>
</dbReference>
<dbReference type="Gene3D" id="3.30.70.360">
    <property type="match status" value="1"/>
</dbReference>
<evidence type="ECO:0000256" key="10">
    <source>
        <dbReference type="ARBA" id="ARBA00023049"/>
    </source>
</evidence>